<dbReference type="InterPro" id="IPR036291">
    <property type="entry name" value="NAD(P)-bd_dom_sf"/>
</dbReference>
<dbReference type="AlphaFoldDB" id="Q4PK69"/>
<evidence type="ECO:0000256" key="1">
    <source>
        <dbReference type="ARBA" id="ARBA00006484"/>
    </source>
</evidence>
<dbReference type="PROSITE" id="PS00061">
    <property type="entry name" value="ADH_SHORT"/>
    <property type="match status" value="1"/>
</dbReference>
<dbReference type="Gene3D" id="3.40.50.720">
    <property type="entry name" value="NAD(P)-binding Rossmann-like Domain"/>
    <property type="match status" value="1"/>
</dbReference>
<dbReference type="InterPro" id="IPR020904">
    <property type="entry name" value="Sc_DH/Rdtase_CS"/>
</dbReference>
<dbReference type="PANTHER" id="PTHR43943:SF2">
    <property type="entry name" value="DEHYDROGENASE_REDUCTASE 4"/>
    <property type="match status" value="1"/>
</dbReference>
<comment type="similarity">
    <text evidence="1">Belongs to the short-chain dehydrogenases/reductases (SDR) family.</text>
</comment>
<dbReference type="FunFam" id="3.40.50.720:FF:000084">
    <property type="entry name" value="Short-chain dehydrogenase reductase"/>
    <property type="match status" value="1"/>
</dbReference>
<organism evidence="2">
    <name type="scientific">uncultured bacterium MedeBAC49C08</name>
    <dbReference type="NCBI Taxonomy" id="332274"/>
    <lineage>
        <taxon>Bacteria</taxon>
        <taxon>environmental samples</taxon>
    </lineage>
</organism>
<dbReference type="PANTHER" id="PTHR43943">
    <property type="entry name" value="DEHYDROGENASE/REDUCTASE (SDR FAMILY) MEMBER 4"/>
    <property type="match status" value="1"/>
</dbReference>
<sequence>MSELFDLTGKKAIITGSSKGIGKSIAKAMALHGAEVVISSRKADVCQETADEINEACKDGPGKAIVIPCNISDKAALEMLVEETKIQLGQIDILVCNAATNPFFGSIKDIPDEAFEKIMNNNIKSNHNLCQMVIPEMVEREDGNIIIVSSIGGMRASQVIGAYNVSKAADIMLVKNYASEFGKFNVRTNCIAPGLIRTDFARALWENPEILKSALTGTPQNRIGEPDELGGAAVFLASAAGSYVNGHTIVVDGGTTV</sequence>
<proteinExistence type="inferred from homology"/>
<dbReference type="InterPro" id="IPR002347">
    <property type="entry name" value="SDR_fam"/>
</dbReference>
<name>Q4PK69_9BACT</name>
<dbReference type="Pfam" id="PF13561">
    <property type="entry name" value="adh_short_C2"/>
    <property type="match status" value="1"/>
</dbReference>
<evidence type="ECO:0000313" key="2">
    <source>
        <dbReference type="EMBL" id="AAY82637.1"/>
    </source>
</evidence>
<accession>Q4PK69</accession>
<dbReference type="EMBL" id="DQ077554">
    <property type="protein sequence ID" value="AAY82637.1"/>
    <property type="molecule type" value="Genomic_DNA"/>
</dbReference>
<dbReference type="SUPFAM" id="SSF51735">
    <property type="entry name" value="NAD(P)-binding Rossmann-fold domains"/>
    <property type="match status" value="1"/>
</dbReference>
<dbReference type="NCBIfam" id="NF005559">
    <property type="entry name" value="PRK07231.1"/>
    <property type="match status" value="1"/>
</dbReference>
<reference evidence="2" key="1">
    <citation type="journal article" date="2005" name="PLoS Biol.">
        <title>New insights into metabolic properties of marine bacteria encoding proteorhodopsins.</title>
        <authorList>
            <person name="Sabehi G."/>
            <person name="Loy A."/>
            <person name="Jung K.H."/>
            <person name="Partha R."/>
            <person name="Spudich J.L."/>
            <person name="Isaacson T."/>
            <person name="Hirschberg J."/>
            <person name="Wagner M."/>
            <person name="Beja O."/>
        </authorList>
    </citation>
    <scope>NUCLEOTIDE SEQUENCE</scope>
</reference>
<dbReference type="PRINTS" id="PR00081">
    <property type="entry name" value="GDHRDH"/>
</dbReference>
<protein>
    <submittedName>
        <fullName evidence="2">Predicted oxidoreductase short-chain dehydrogenase/reductase</fullName>
    </submittedName>
</protein>
<dbReference type="CDD" id="cd05233">
    <property type="entry name" value="SDR_c"/>
    <property type="match status" value="1"/>
</dbReference>